<feature type="chain" id="PRO_5041661313" evidence="2">
    <location>
        <begin position="23"/>
        <end position="171"/>
    </location>
</feature>
<dbReference type="InterPro" id="IPR050229">
    <property type="entry name" value="GlpE_sulfurtransferase"/>
</dbReference>
<evidence type="ECO:0000313" key="4">
    <source>
        <dbReference type="EMBL" id="WGZ92284.1"/>
    </source>
</evidence>
<accession>A0AA95HC42</accession>
<proteinExistence type="predicted"/>
<dbReference type="KEGG" id="tdu:QJT80_07305"/>
<dbReference type="SUPFAM" id="SSF52821">
    <property type="entry name" value="Rhodanese/Cell cycle control phosphatase"/>
    <property type="match status" value="1"/>
</dbReference>
<dbReference type="EMBL" id="CP124755">
    <property type="protein sequence ID" value="WGZ92284.1"/>
    <property type="molecule type" value="Genomic_DNA"/>
</dbReference>
<feature type="compositionally biased region" description="Basic and acidic residues" evidence="1">
    <location>
        <begin position="156"/>
        <end position="171"/>
    </location>
</feature>
<reference evidence="4" key="1">
    <citation type="journal article" date="2023" name="Int. J. Mol. Sci.">
        <title>Metagenomics Revealed a New Genus 'Candidatus Thiocaldithrix dubininis' gen. nov., sp. nov. and a New Species 'Candidatus Thiothrix putei' sp. nov. in the Family Thiotrichaceae, Some Members of Which Have Traits of Both Na+- and H+-Motive Energetics.</title>
        <authorList>
            <person name="Ravin N.V."/>
            <person name="Muntyan M.S."/>
            <person name="Smolyakov D.D."/>
            <person name="Rudenko T.S."/>
            <person name="Beletsky A.V."/>
            <person name="Mardanov A.V."/>
            <person name="Grabovich M.Y."/>
        </authorList>
    </citation>
    <scope>NUCLEOTIDE SEQUENCE</scope>
    <source>
        <strain evidence="4">GKL-01</strain>
    </source>
</reference>
<dbReference type="Gene3D" id="3.40.250.10">
    <property type="entry name" value="Rhodanese-like domain"/>
    <property type="match status" value="1"/>
</dbReference>
<reference evidence="4" key="2">
    <citation type="submission" date="2023-04" db="EMBL/GenBank/DDBJ databases">
        <authorList>
            <person name="Beletskiy A.V."/>
            <person name="Mardanov A.V."/>
            <person name="Ravin N.V."/>
        </authorList>
    </citation>
    <scope>NUCLEOTIDE SEQUENCE</scope>
    <source>
        <strain evidence="4">GKL-01</strain>
    </source>
</reference>
<dbReference type="SMART" id="SM00450">
    <property type="entry name" value="RHOD"/>
    <property type="match status" value="1"/>
</dbReference>
<dbReference type="AlphaFoldDB" id="A0AA95HC42"/>
<dbReference type="PANTHER" id="PTHR43031">
    <property type="entry name" value="FAD-DEPENDENT OXIDOREDUCTASE"/>
    <property type="match status" value="1"/>
</dbReference>
<feature type="signal peptide" evidence="2">
    <location>
        <begin position="1"/>
        <end position="22"/>
    </location>
</feature>
<dbReference type="CDD" id="cd00158">
    <property type="entry name" value="RHOD"/>
    <property type="match status" value="1"/>
</dbReference>
<dbReference type="InterPro" id="IPR036873">
    <property type="entry name" value="Rhodanese-like_dom_sf"/>
</dbReference>
<evidence type="ECO:0000256" key="1">
    <source>
        <dbReference type="SAM" id="MobiDB-lite"/>
    </source>
</evidence>
<dbReference type="PANTHER" id="PTHR43031:SF10">
    <property type="entry name" value="RHODANESE DOMAIN-CONTAINING PROTEIN"/>
    <property type="match status" value="1"/>
</dbReference>
<dbReference type="Pfam" id="PF00581">
    <property type="entry name" value="Rhodanese"/>
    <property type="match status" value="1"/>
</dbReference>
<dbReference type="InterPro" id="IPR001763">
    <property type="entry name" value="Rhodanese-like_dom"/>
</dbReference>
<evidence type="ECO:0000259" key="3">
    <source>
        <dbReference type="SMART" id="SM00450"/>
    </source>
</evidence>
<gene>
    <name evidence="4" type="ORF">QJT80_07305</name>
</gene>
<sequence length="171" mass="18827">MKLAPLVFSAFFSVCYATSSYAYDAESAKSYEKMFAPAVGAKTDSELHYIKADAVIKKILAKEDLVFLDVRTPAETAVFGMTLPNSLNIPVDQVFKPENLNRLPTDKTLIVICKSGTRASAIGTALRHVGFDKAYILRDGYQEFSKAYGSQEANPDESKAKEEPEKGKTKK</sequence>
<keyword evidence="2" id="KW-0732">Signal</keyword>
<feature type="region of interest" description="Disordered" evidence="1">
    <location>
        <begin position="147"/>
        <end position="171"/>
    </location>
</feature>
<name>A0AA95HC42_9GAMM</name>
<protein>
    <submittedName>
        <fullName evidence="4">Rhodanese-like domain-containing protein</fullName>
    </submittedName>
</protein>
<evidence type="ECO:0000256" key="2">
    <source>
        <dbReference type="SAM" id="SignalP"/>
    </source>
</evidence>
<feature type="domain" description="Rhodanese" evidence="3">
    <location>
        <begin position="51"/>
        <end position="150"/>
    </location>
</feature>
<dbReference type="Proteomes" id="UP001300672">
    <property type="component" value="Chromosome"/>
</dbReference>
<organism evidence="4">
    <name type="scientific">Candidatus Thiocaldithrix dubininis</name>
    <dbReference type="NCBI Taxonomy" id="3080823"/>
    <lineage>
        <taxon>Bacteria</taxon>
        <taxon>Pseudomonadati</taxon>
        <taxon>Pseudomonadota</taxon>
        <taxon>Gammaproteobacteria</taxon>
        <taxon>Thiotrichales</taxon>
        <taxon>Thiotrichaceae</taxon>
        <taxon>Candidatus Thiocaldithrix</taxon>
    </lineage>
</organism>